<dbReference type="AlphaFoldDB" id="A0A4Z1CCR0"/>
<dbReference type="GO" id="GO:0004072">
    <property type="term" value="F:aspartate kinase activity"/>
    <property type="evidence" value="ECO:0007669"/>
    <property type="project" value="UniProtKB-EC"/>
</dbReference>
<dbReference type="CDD" id="cd04923">
    <property type="entry name" value="ACT_AK-LysC-DapG-like_2"/>
    <property type="match status" value="1"/>
</dbReference>
<evidence type="ECO:0000256" key="6">
    <source>
        <dbReference type="ARBA" id="ARBA00022679"/>
    </source>
</evidence>
<feature type="domain" description="ACT" evidence="15">
    <location>
        <begin position="345"/>
        <end position="411"/>
    </location>
</feature>
<dbReference type="FunFam" id="3.40.1160.10:FF:000002">
    <property type="entry name" value="Aspartokinase"/>
    <property type="match status" value="1"/>
</dbReference>
<dbReference type="UniPathway" id="UPA00050">
    <property type="reaction ID" value="UER00461"/>
</dbReference>
<dbReference type="GO" id="GO:0005524">
    <property type="term" value="F:ATP binding"/>
    <property type="evidence" value="ECO:0007669"/>
    <property type="project" value="UniProtKB-KW"/>
</dbReference>
<dbReference type="InterPro" id="IPR002912">
    <property type="entry name" value="ACT_dom"/>
</dbReference>
<dbReference type="EMBL" id="SRPF01000001">
    <property type="protein sequence ID" value="TGN41923.1"/>
    <property type="molecule type" value="Genomic_DNA"/>
</dbReference>
<dbReference type="Proteomes" id="UP000298325">
    <property type="component" value="Unassembled WGS sequence"/>
</dbReference>
<dbReference type="Pfam" id="PF22468">
    <property type="entry name" value="ACT_9"/>
    <property type="match status" value="1"/>
</dbReference>
<evidence type="ECO:0000259" key="15">
    <source>
        <dbReference type="PROSITE" id="PS51671"/>
    </source>
</evidence>
<feature type="binding site" evidence="12">
    <location>
        <begin position="7"/>
        <end position="10"/>
    </location>
    <ligand>
        <name>ATP</name>
        <dbReference type="ChEBI" id="CHEBI:30616"/>
    </ligand>
</feature>
<dbReference type="EC" id="2.7.2.4" evidence="13"/>
<comment type="caution">
    <text evidence="16">The sequence shown here is derived from an EMBL/GenBank/DDBJ whole genome shotgun (WGS) entry which is preliminary data.</text>
</comment>
<evidence type="ECO:0000256" key="3">
    <source>
        <dbReference type="ARBA" id="ARBA00005139"/>
    </source>
</evidence>
<dbReference type="NCBIfam" id="TIGR00657">
    <property type="entry name" value="asp_kinases"/>
    <property type="match status" value="1"/>
</dbReference>
<dbReference type="UniPathway" id="UPA00051">
    <property type="reaction ID" value="UER00462"/>
</dbReference>
<evidence type="ECO:0000256" key="10">
    <source>
        <dbReference type="ARBA" id="ARBA00023154"/>
    </source>
</evidence>
<dbReference type="PROSITE" id="PS51671">
    <property type="entry name" value="ACT"/>
    <property type="match status" value="2"/>
</dbReference>
<feature type="binding site" evidence="12">
    <location>
        <begin position="173"/>
        <end position="174"/>
    </location>
    <ligand>
        <name>ATP</name>
        <dbReference type="ChEBI" id="CHEBI:30616"/>
    </ligand>
</feature>
<dbReference type="OrthoDB" id="9799110at2"/>
<dbReference type="InterPro" id="IPR001057">
    <property type="entry name" value="Glu/AcGlu_kinase"/>
</dbReference>
<dbReference type="NCBIfam" id="NF005155">
    <property type="entry name" value="PRK06635.1-4"/>
    <property type="match status" value="1"/>
</dbReference>
<evidence type="ECO:0000313" key="16">
    <source>
        <dbReference type="EMBL" id="TGN41923.1"/>
    </source>
</evidence>
<dbReference type="SUPFAM" id="SSF55021">
    <property type="entry name" value="ACT-like"/>
    <property type="match status" value="2"/>
</dbReference>
<name>A0A4Z1CCR0_9GAMM</name>
<dbReference type="NCBIfam" id="NF005154">
    <property type="entry name" value="PRK06635.1-2"/>
    <property type="match status" value="1"/>
</dbReference>
<keyword evidence="6 13" id="KW-0808">Transferase</keyword>
<dbReference type="Gene3D" id="3.30.2130.10">
    <property type="entry name" value="VC0802-like"/>
    <property type="match status" value="1"/>
</dbReference>
<comment type="catalytic activity">
    <reaction evidence="11 13">
        <text>L-aspartate + ATP = 4-phospho-L-aspartate + ADP</text>
        <dbReference type="Rhea" id="RHEA:23776"/>
        <dbReference type="ChEBI" id="CHEBI:29991"/>
        <dbReference type="ChEBI" id="CHEBI:30616"/>
        <dbReference type="ChEBI" id="CHEBI:57535"/>
        <dbReference type="ChEBI" id="CHEBI:456216"/>
        <dbReference type="EC" id="2.7.2.4"/>
    </reaction>
</comment>
<evidence type="ECO:0000256" key="5">
    <source>
        <dbReference type="ARBA" id="ARBA00022605"/>
    </source>
</evidence>
<accession>A0A4Z1CCR0</accession>
<keyword evidence="8 13" id="KW-0418">Kinase</keyword>
<dbReference type="SUPFAM" id="SSF53633">
    <property type="entry name" value="Carbamate kinase-like"/>
    <property type="match status" value="1"/>
</dbReference>
<dbReference type="InterPro" id="IPR036393">
    <property type="entry name" value="AceGlu_kinase-like_sf"/>
</dbReference>
<dbReference type="FunFam" id="3.30.2130.10:FF:000002">
    <property type="entry name" value="Aspartokinase"/>
    <property type="match status" value="1"/>
</dbReference>
<dbReference type="InterPro" id="IPR054352">
    <property type="entry name" value="ACT_Aspartokinase"/>
</dbReference>
<comment type="pathway">
    <text evidence="2 14">Amino-acid biosynthesis; L-methionine biosynthesis via de novo pathway; L-homoserine from L-aspartate: step 1/3.</text>
</comment>
<dbReference type="NCBIfam" id="TIGR00656">
    <property type="entry name" value="asp_kin_monofn"/>
    <property type="match status" value="1"/>
</dbReference>
<dbReference type="Gene3D" id="3.40.1160.10">
    <property type="entry name" value="Acetylglutamate kinase-like"/>
    <property type="match status" value="1"/>
</dbReference>
<gene>
    <name evidence="16" type="ORF">E5Q11_05260</name>
</gene>
<evidence type="ECO:0000256" key="12">
    <source>
        <dbReference type="PIRSR" id="PIRSR000726-1"/>
    </source>
</evidence>
<feature type="domain" description="ACT" evidence="15">
    <location>
        <begin position="265"/>
        <end position="339"/>
    </location>
</feature>
<evidence type="ECO:0000256" key="4">
    <source>
        <dbReference type="ARBA" id="ARBA00010122"/>
    </source>
</evidence>
<feature type="binding site" evidence="12">
    <location>
        <position position="47"/>
    </location>
    <ligand>
        <name>substrate</name>
    </ligand>
</feature>
<evidence type="ECO:0000256" key="11">
    <source>
        <dbReference type="ARBA" id="ARBA00047872"/>
    </source>
</evidence>
<evidence type="ECO:0000313" key="17">
    <source>
        <dbReference type="Proteomes" id="UP000298325"/>
    </source>
</evidence>
<feature type="binding site" evidence="12">
    <location>
        <position position="179"/>
    </location>
    <ligand>
        <name>ATP</name>
        <dbReference type="ChEBI" id="CHEBI:30616"/>
    </ligand>
</feature>
<dbReference type="GO" id="GO:0009090">
    <property type="term" value="P:homoserine biosynthetic process"/>
    <property type="evidence" value="ECO:0007669"/>
    <property type="project" value="TreeGrafter"/>
</dbReference>
<dbReference type="InterPro" id="IPR001341">
    <property type="entry name" value="Asp_kinase"/>
</dbReference>
<reference evidence="16 17" key="1">
    <citation type="submission" date="2019-04" db="EMBL/GenBank/DDBJ databases">
        <authorList>
            <person name="Park S."/>
            <person name="Yoon J.-H."/>
        </authorList>
    </citation>
    <scope>NUCLEOTIDE SEQUENCE [LARGE SCALE GENOMIC DNA]</scope>
    <source>
        <strain evidence="16 17">HJM-18</strain>
    </source>
</reference>
<dbReference type="InterPro" id="IPR005260">
    <property type="entry name" value="Asp_kin_monofn"/>
</dbReference>
<sequence>MALLVQKFGGTSVGTTERIQAVAEKVARFRSEGHEVVVVVSAMSGETNRLIGLANEIMEEPTPREMDVLVSTGEQVTIALLSMALQKIGCAARSYTGSQVRILTDSSHTKARIKQIDEQRMREDLNAGRVVVVAGFQGIDESGSITTLGRGGSDTTAVALAAALKADECQIYTDVDGVYTTDPRVVDSARRLDRITFEEMIEMASLGSKVLQIRAVEFAGKYNVPLRVLSSFAEGEGTLITLEDENVMEQPVVSGIAFNRDEAKVTIAGVPDTPGSALRILKPISDANIEVDMIVQNVGADNRTDFTFTVHRNDFKRAQTILQNVADELGARQVSGDSKIAKVSIVGVGMRSHAGVATKMFAALSDEGINILMISTSEIKISVVIDEKYLELAVRALHSAFELDKPGVEEA</sequence>
<evidence type="ECO:0000256" key="7">
    <source>
        <dbReference type="ARBA" id="ARBA00022741"/>
    </source>
</evidence>
<dbReference type="PANTHER" id="PTHR21499">
    <property type="entry name" value="ASPARTATE KINASE"/>
    <property type="match status" value="1"/>
</dbReference>
<dbReference type="UniPathway" id="UPA00034">
    <property type="reaction ID" value="UER00015"/>
</dbReference>
<evidence type="ECO:0000256" key="9">
    <source>
        <dbReference type="ARBA" id="ARBA00022840"/>
    </source>
</evidence>
<comment type="similarity">
    <text evidence="4 13">Belongs to the aspartokinase family.</text>
</comment>
<keyword evidence="17" id="KW-1185">Reference proteome</keyword>
<dbReference type="InterPro" id="IPR001048">
    <property type="entry name" value="Asp/Glu/Uridylate_kinase"/>
</dbReference>
<evidence type="ECO:0000256" key="1">
    <source>
        <dbReference type="ARBA" id="ARBA00004766"/>
    </source>
</evidence>
<protein>
    <recommendedName>
        <fullName evidence="13">Aspartokinase</fullName>
        <ecNumber evidence="13">2.7.2.4</ecNumber>
    </recommendedName>
</protein>
<dbReference type="PRINTS" id="PR00474">
    <property type="entry name" value="GLU5KINASE"/>
</dbReference>
<dbReference type="InterPro" id="IPR018042">
    <property type="entry name" value="Aspartate_kinase_CS"/>
</dbReference>
<dbReference type="Pfam" id="PF00696">
    <property type="entry name" value="AA_kinase"/>
    <property type="match status" value="1"/>
</dbReference>
<dbReference type="InterPro" id="IPR041740">
    <property type="entry name" value="AKii-LysC-BS"/>
</dbReference>
<evidence type="ECO:0000256" key="14">
    <source>
        <dbReference type="RuleBase" id="RU004249"/>
    </source>
</evidence>
<keyword evidence="5 14" id="KW-0028">Amino-acid biosynthesis</keyword>
<dbReference type="CDD" id="cd04261">
    <property type="entry name" value="AAK_AKii-LysC-BS"/>
    <property type="match status" value="1"/>
</dbReference>
<comment type="pathway">
    <text evidence="3 14">Amino-acid biosynthesis; L-threonine biosynthesis; L-threonine from L-aspartate: step 1/5.</text>
</comment>
<dbReference type="PIRSF" id="PIRSF000726">
    <property type="entry name" value="Asp_kin"/>
    <property type="match status" value="1"/>
</dbReference>
<dbReference type="Pfam" id="PF01842">
    <property type="entry name" value="ACT"/>
    <property type="match status" value="1"/>
</dbReference>
<dbReference type="GO" id="GO:0009088">
    <property type="term" value="P:threonine biosynthetic process"/>
    <property type="evidence" value="ECO:0007669"/>
    <property type="project" value="UniProtKB-UniPathway"/>
</dbReference>
<dbReference type="CDD" id="cd04913">
    <property type="entry name" value="ACT_AKii-LysC-BS-like_1"/>
    <property type="match status" value="1"/>
</dbReference>
<keyword evidence="7 12" id="KW-0547">Nucleotide-binding</keyword>
<comment type="pathway">
    <text evidence="1 14">Amino-acid biosynthesis; L-lysine biosynthesis via DAP pathway; (S)-tetrahydrodipicolinate from L-aspartate: step 1/4.</text>
</comment>
<feature type="binding site" evidence="12">
    <location>
        <begin position="209"/>
        <end position="210"/>
    </location>
    <ligand>
        <name>ATP</name>
        <dbReference type="ChEBI" id="CHEBI:30616"/>
    </ligand>
</feature>
<dbReference type="GO" id="GO:0005829">
    <property type="term" value="C:cytosol"/>
    <property type="evidence" value="ECO:0007669"/>
    <property type="project" value="TreeGrafter"/>
</dbReference>
<dbReference type="PROSITE" id="PS00324">
    <property type="entry name" value="ASPARTOKINASE"/>
    <property type="match status" value="1"/>
</dbReference>
<evidence type="ECO:0000256" key="2">
    <source>
        <dbReference type="ARBA" id="ARBA00004986"/>
    </source>
</evidence>
<evidence type="ECO:0000256" key="8">
    <source>
        <dbReference type="ARBA" id="ARBA00022777"/>
    </source>
</evidence>
<feature type="binding site" evidence="12">
    <location>
        <position position="74"/>
    </location>
    <ligand>
        <name>substrate</name>
    </ligand>
</feature>
<keyword evidence="9 12" id="KW-0067">ATP-binding</keyword>
<organism evidence="16 17">
    <name type="scientific">Marinobacter confluentis</name>
    <dbReference type="NCBI Taxonomy" id="1697557"/>
    <lineage>
        <taxon>Bacteria</taxon>
        <taxon>Pseudomonadati</taxon>
        <taxon>Pseudomonadota</taxon>
        <taxon>Gammaproteobacteria</taxon>
        <taxon>Pseudomonadales</taxon>
        <taxon>Marinobacteraceae</taxon>
        <taxon>Marinobacter</taxon>
    </lineage>
</organism>
<dbReference type="PANTHER" id="PTHR21499:SF3">
    <property type="entry name" value="ASPARTOKINASE"/>
    <property type="match status" value="1"/>
</dbReference>
<dbReference type="GO" id="GO:0009089">
    <property type="term" value="P:lysine biosynthetic process via diaminopimelate"/>
    <property type="evidence" value="ECO:0007669"/>
    <property type="project" value="UniProtKB-UniPathway"/>
</dbReference>
<keyword evidence="10" id="KW-0457">Lysine biosynthesis</keyword>
<evidence type="ECO:0000256" key="13">
    <source>
        <dbReference type="RuleBase" id="RU003448"/>
    </source>
</evidence>
<feature type="binding site" evidence="12">
    <location>
        <position position="184"/>
    </location>
    <ligand>
        <name>ATP</name>
        <dbReference type="ChEBI" id="CHEBI:30616"/>
    </ligand>
</feature>
<proteinExistence type="inferred from homology"/>
<dbReference type="InterPro" id="IPR045865">
    <property type="entry name" value="ACT-like_dom_sf"/>
</dbReference>
<dbReference type="RefSeq" id="WP_135802308.1">
    <property type="nucleotide sequence ID" value="NZ_SRPF01000001.1"/>
</dbReference>